<name>X0X7F3_9ZZZZ</name>
<comment type="caution">
    <text evidence="1">The sequence shown here is derived from an EMBL/GenBank/DDBJ whole genome shotgun (WGS) entry which is preliminary data.</text>
</comment>
<gene>
    <name evidence="1" type="ORF">S01H1_62077</name>
</gene>
<dbReference type="EMBL" id="BARS01040754">
    <property type="protein sequence ID" value="GAG39164.1"/>
    <property type="molecule type" value="Genomic_DNA"/>
</dbReference>
<organism evidence="1">
    <name type="scientific">marine sediment metagenome</name>
    <dbReference type="NCBI Taxonomy" id="412755"/>
    <lineage>
        <taxon>unclassified sequences</taxon>
        <taxon>metagenomes</taxon>
        <taxon>ecological metagenomes</taxon>
    </lineage>
</organism>
<proteinExistence type="predicted"/>
<protein>
    <submittedName>
        <fullName evidence="1">Uncharacterized protein</fullName>
    </submittedName>
</protein>
<accession>X0X7F3</accession>
<feature type="non-terminal residue" evidence="1">
    <location>
        <position position="1"/>
    </location>
</feature>
<evidence type="ECO:0000313" key="1">
    <source>
        <dbReference type="EMBL" id="GAG39164.1"/>
    </source>
</evidence>
<sequence length="39" mass="4085">ESGDRPDGGILGNDYVEPEVRTVGLPSNGLALCEQADKI</sequence>
<reference evidence="1" key="1">
    <citation type="journal article" date="2014" name="Front. Microbiol.">
        <title>High frequency of phylogenetically diverse reductive dehalogenase-homologous genes in deep subseafloor sedimentary metagenomes.</title>
        <authorList>
            <person name="Kawai M."/>
            <person name="Futagami T."/>
            <person name="Toyoda A."/>
            <person name="Takaki Y."/>
            <person name="Nishi S."/>
            <person name="Hori S."/>
            <person name="Arai W."/>
            <person name="Tsubouchi T."/>
            <person name="Morono Y."/>
            <person name="Uchiyama I."/>
            <person name="Ito T."/>
            <person name="Fujiyama A."/>
            <person name="Inagaki F."/>
            <person name="Takami H."/>
        </authorList>
    </citation>
    <scope>NUCLEOTIDE SEQUENCE</scope>
    <source>
        <strain evidence="1">Expedition CK06-06</strain>
    </source>
</reference>
<dbReference type="AlphaFoldDB" id="X0X7F3"/>